<keyword evidence="5 9" id="KW-1133">Transmembrane helix</keyword>
<name>A0A8H4LLC0_9HYPO</name>
<evidence type="ECO:0000313" key="10">
    <source>
        <dbReference type="EMBL" id="KAF4469554.1"/>
    </source>
</evidence>
<keyword evidence="4" id="KW-0378">Hydrolase</keyword>
<feature type="binding site" evidence="7">
    <location>
        <position position="30"/>
    </location>
    <ligand>
        <name>Ca(2+)</name>
        <dbReference type="ChEBI" id="CHEBI:29108"/>
    </ligand>
</feature>
<evidence type="ECO:0000256" key="9">
    <source>
        <dbReference type="SAM" id="Phobius"/>
    </source>
</evidence>
<accession>A0A8H4LLC0</accession>
<evidence type="ECO:0000256" key="7">
    <source>
        <dbReference type="PIRSR" id="PIRSR608901-1"/>
    </source>
</evidence>
<proteinExistence type="inferred from homology"/>
<keyword evidence="7" id="KW-0479">Metal-binding</keyword>
<dbReference type="GO" id="GO:0046513">
    <property type="term" value="P:ceramide biosynthetic process"/>
    <property type="evidence" value="ECO:0007669"/>
    <property type="project" value="TreeGrafter"/>
</dbReference>
<feature type="binding site" evidence="8">
    <location>
        <position position="237"/>
    </location>
    <ligand>
        <name>Zn(2+)</name>
        <dbReference type="ChEBI" id="CHEBI:29105"/>
        <note>catalytic</note>
    </ligand>
</feature>
<dbReference type="EMBL" id="JAADYS010000462">
    <property type="protein sequence ID" value="KAF4469554.1"/>
    <property type="molecule type" value="Genomic_DNA"/>
</dbReference>
<dbReference type="Proteomes" id="UP000554235">
    <property type="component" value="Unassembled WGS sequence"/>
</dbReference>
<evidence type="ECO:0000256" key="5">
    <source>
        <dbReference type="ARBA" id="ARBA00022989"/>
    </source>
</evidence>
<feature type="transmembrane region" description="Helical" evidence="9">
    <location>
        <begin position="150"/>
        <end position="166"/>
    </location>
</feature>
<keyword evidence="6 9" id="KW-0472">Membrane</keyword>
<dbReference type="Pfam" id="PF05875">
    <property type="entry name" value="Ceramidase"/>
    <property type="match status" value="1"/>
</dbReference>
<dbReference type="GO" id="GO:0005789">
    <property type="term" value="C:endoplasmic reticulum membrane"/>
    <property type="evidence" value="ECO:0007669"/>
    <property type="project" value="TreeGrafter"/>
</dbReference>
<comment type="cofactor">
    <cofactor evidence="8">
        <name>Zn(2+)</name>
        <dbReference type="ChEBI" id="CHEBI:29105"/>
    </cofactor>
</comment>
<evidence type="ECO:0000256" key="3">
    <source>
        <dbReference type="ARBA" id="ARBA00022692"/>
    </source>
</evidence>
<feature type="binding site" evidence="8">
    <location>
        <position position="90"/>
    </location>
    <ligand>
        <name>Zn(2+)</name>
        <dbReference type="ChEBI" id="CHEBI:29105"/>
        <note>catalytic</note>
    </ligand>
</feature>
<comment type="caution">
    <text evidence="10">The sequence shown here is derived from an EMBL/GenBank/DDBJ whole genome shotgun (WGS) entry which is preliminary data.</text>
</comment>
<evidence type="ECO:0000256" key="8">
    <source>
        <dbReference type="PIRSR" id="PIRSR608901-2"/>
    </source>
</evidence>
<evidence type="ECO:0000256" key="2">
    <source>
        <dbReference type="ARBA" id="ARBA00009780"/>
    </source>
</evidence>
<comment type="subcellular location">
    <subcellularLocation>
        <location evidence="1">Membrane</location>
        <topology evidence="1">Multi-pass membrane protein</topology>
    </subcellularLocation>
</comment>
<feature type="binding site" evidence="8">
    <location>
        <position position="233"/>
    </location>
    <ligand>
        <name>Zn(2+)</name>
        <dbReference type="ChEBI" id="CHEBI:29105"/>
        <note>catalytic</note>
    </ligand>
</feature>
<evidence type="ECO:0000313" key="11">
    <source>
        <dbReference type="Proteomes" id="UP000554235"/>
    </source>
</evidence>
<feature type="transmembrane region" description="Helical" evidence="9">
    <location>
        <begin position="72"/>
        <end position="91"/>
    </location>
</feature>
<dbReference type="OrthoDB" id="187171at2759"/>
<dbReference type="GO" id="GO:0016811">
    <property type="term" value="F:hydrolase activity, acting on carbon-nitrogen (but not peptide) bonds, in linear amides"/>
    <property type="evidence" value="ECO:0007669"/>
    <property type="project" value="InterPro"/>
</dbReference>
<dbReference type="AlphaFoldDB" id="A0A8H4LLC0"/>
<feature type="transmembrane region" description="Helical" evidence="9">
    <location>
        <begin position="126"/>
        <end position="144"/>
    </location>
</feature>
<dbReference type="PANTHER" id="PTHR46187:SF1">
    <property type="entry name" value="ALKALINE PHYTOCERAMIDASE"/>
    <property type="match status" value="1"/>
</dbReference>
<protein>
    <submittedName>
        <fullName evidence="10">Alkaline ceramidase family</fullName>
    </submittedName>
</protein>
<keyword evidence="3 9" id="KW-0812">Transmembrane</keyword>
<evidence type="ECO:0000256" key="4">
    <source>
        <dbReference type="ARBA" id="ARBA00022801"/>
    </source>
</evidence>
<evidence type="ECO:0000256" key="1">
    <source>
        <dbReference type="ARBA" id="ARBA00004141"/>
    </source>
</evidence>
<feature type="transmembrane region" description="Helical" evidence="9">
    <location>
        <begin position="35"/>
        <end position="60"/>
    </location>
</feature>
<sequence>MGHHNLRFDGDPYSLSGAWSPPTSRANFCEEDYVISLYIAEFVNSLTNITYVYFALRYMYGPGSRGIFAPKWDFMSISLLLLGIGSFLFHASLRQTFEFVDELSMLLLAWSMLQTTLTLRQTPSMTRLISVILAVFTISFSAFYIHSQKIIYQVIAFWTGLIAIGLRMRYLLHWLKPGFSEAKRHDWTVRTWTATFTSLFGYFIWNLDLEFCAELRDLRQQIGLPWAWLLEFHGWWHILTAIGAAQFAGVVREVRDEVNREKKDE</sequence>
<comment type="similarity">
    <text evidence="2">Belongs to the alkaline ceramidase family.</text>
</comment>
<organism evidence="10 11">
    <name type="scientific">Fusarium albosuccineum</name>
    <dbReference type="NCBI Taxonomy" id="1237068"/>
    <lineage>
        <taxon>Eukaryota</taxon>
        <taxon>Fungi</taxon>
        <taxon>Dikarya</taxon>
        <taxon>Ascomycota</taxon>
        <taxon>Pezizomycotina</taxon>
        <taxon>Sordariomycetes</taxon>
        <taxon>Hypocreomycetidae</taxon>
        <taxon>Hypocreales</taxon>
        <taxon>Nectriaceae</taxon>
        <taxon>Fusarium</taxon>
        <taxon>Fusarium decemcellulare species complex</taxon>
    </lineage>
</organism>
<dbReference type="InterPro" id="IPR008901">
    <property type="entry name" value="ACER"/>
</dbReference>
<evidence type="ECO:0000256" key="6">
    <source>
        <dbReference type="ARBA" id="ARBA00023136"/>
    </source>
</evidence>
<keyword evidence="7" id="KW-0106">Calcium</keyword>
<gene>
    <name evidence="10" type="ORF">FALBO_3546</name>
</gene>
<keyword evidence="11" id="KW-1185">Reference proteome</keyword>
<dbReference type="PANTHER" id="PTHR46187">
    <property type="entry name" value="ALKALINE CERAMIDASE 3"/>
    <property type="match status" value="1"/>
</dbReference>
<dbReference type="GO" id="GO:0046514">
    <property type="term" value="P:ceramide catabolic process"/>
    <property type="evidence" value="ECO:0007669"/>
    <property type="project" value="TreeGrafter"/>
</dbReference>
<keyword evidence="8" id="KW-0862">Zinc</keyword>
<feature type="transmembrane region" description="Helical" evidence="9">
    <location>
        <begin position="187"/>
        <end position="205"/>
    </location>
</feature>
<reference evidence="10 11" key="1">
    <citation type="submission" date="2020-01" db="EMBL/GenBank/DDBJ databases">
        <title>Identification and distribution of gene clusters putatively required for synthesis of sphingolipid metabolism inhibitors in phylogenetically diverse species of the filamentous fungus Fusarium.</title>
        <authorList>
            <person name="Kim H.-S."/>
            <person name="Busman M."/>
            <person name="Brown D.W."/>
            <person name="Divon H."/>
            <person name="Uhlig S."/>
            <person name="Proctor R.H."/>
        </authorList>
    </citation>
    <scope>NUCLEOTIDE SEQUENCE [LARGE SCALE GENOMIC DNA]</scope>
    <source>
        <strain evidence="10 11">NRRL 20459</strain>
    </source>
</reference>
<feature type="binding site" evidence="7">
    <location>
        <position position="41"/>
    </location>
    <ligand>
        <name>Ca(2+)</name>
        <dbReference type="ChEBI" id="CHEBI:29108"/>
    </ligand>
</feature>
<dbReference type="GO" id="GO:0046872">
    <property type="term" value="F:metal ion binding"/>
    <property type="evidence" value="ECO:0007669"/>
    <property type="project" value="UniProtKB-KW"/>
</dbReference>